<dbReference type="EMBL" id="HACG01051407">
    <property type="protein sequence ID" value="CEK98278.1"/>
    <property type="molecule type" value="Transcribed_RNA"/>
</dbReference>
<organism evidence="1">
    <name type="scientific">Arion vulgaris</name>
    <dbReference type="NCBI Taxonomy" id="1028688"/>
    <lineage>
        <taxon>Eukaryota</taxon>
        <taxon>Metazoa</taxon>
        <taxon>Spiralia</taxon>
        <taxon>Lophotrochozoa</taxon>
        <taxon>Mollusca</taxon>
        <taxon>Gastropoda</taxon>
        <taxon>Heterobranchia</taxon>
        <taxon>Euthyneura</taxon>
        <taxon>Panpulmonata</taxon>
        <taxon>Eupulmonata</taxon>
        <taxon>Stylommatophora</taxon>
        <taxon>Helicina</taxon>
        <taxon>Arionoidea</taxon>
        <taxon>Arionidae</taxon>
        <taxon>Arion</taxon>
    </lineage>
</organism>
<dbReference type="AlphaFoldDB" id="A0A0B7BZ68"/>
<gene>
    <name evidence="1" type="primary">ORF218278</name>
</gene>
<feature type="non-terminal residue" evidence="1">
    <location>
        <position position="57"/>
    </location>
</feature>
<sequence length="57" mass="6808">MPLLSTNLAFDTSYWSYFSHQTWRLLLPSSDTFHSKVQEFKYSLMAVPLSDKRICYR</sequence>
<proteinExistence type="predicted"/>
<reference evidence="1" key="1">
    <citation type="submission" date="2014-12" db="EMBL/GenBank/DDBJ databases">
        <title>Insight into the proteome of Arion vulgaris.</title>
        <authorList>
            <person name="Aradska J."/>
            <person name="Bulat T."/>
            <person name="Smidak R."/>
            <person name="Sarate P."/>
            <person name="Gangsoo J."/>
            <person name="Sialana F."/>
            <person name="Bilban M."/>
            <person name="Lubec G."/>
        </authorList>
    </citation>
    <scope>NUCLEOTIDE SEQUENCE</scope>
    <source>
        <tissue evidence="1">Skin</tissue>
    </source>
</reference>
<name>A0A0B7BZ68_9EUPU</name>
<accession>A0A0B7BZ68</accession>
<evidence type="ECO:0000313" key="1">
    <source>
        <dbReference type="EMBL" id="CEK98278.1"/>
    </source>
</evidence>
<protein>
    <submittedName>
        <fullName evidence="1">Uncharacterized protein</fullName>
    </submittedName>
</protein>